<sequence>MGCSLWGRKHPRVRLGFGFLPGSWCACSSQATEAVKLLQVCWIPWIWLMLELKAGCCVTIRYIPTLSSILPFVLH</sequence>
<reference evidence="1" key="2">
    <citation type="journal article" date="2015" name="Data Brief">
        <title>Shoot transcriptome of the giant reed, Arundo donax.</title>
        <authorList>
            <person name="Barrero R.A."/>
            <person name="Guerrero F.D."/>
            <person name="Moolhuijzen P."/>
            <person name="Goolsby J.A."/>
            <person name="Tidwell J."/>
            <person name="Bellgard S.E."/>
            <person name="Bellgard M.I."/>
        </authorList>
    </citation>
    <scope>NUCLEOTIDE SEQUENCE</scope>
    <source>
        <tissue evidence="1">Shoot tissue taken approximately 20 cm above the soil surface</tissue>
    </source>
</reference>
<dbReference type="EMBL" id="GBRH01164025">
    <property type="protein sequence ID" value="JAE33871.1"/>
    <property type="molecule type" value="Transcribed_RNA"/>
</dbReference>
<dbReference type="AlphaFoldDB" id="A0A0A9HG73"/>
<evidence type="ECO:0000313" key="1">
    <source>
        <dbReference type="EMBL" id="JAE33871.1"/>
    </source>
</evidence>
<protein>
    <submittedName>
        <fullName evidence="1">Sut2</fullName>
    </submittedName>
</protein>
<reference evidence="1" key="1">
    <citation type="submission" date="2014-09" db="EMBL/GenBank/DDBJ databases">
        <authorList>
            <person name="Magalhaes I.L.F."/>
            <person name="Oliveira U."/>
            <person name="Santos F.R."/>
            <person name="Vidigal T.H.D.A."/>
            <person name="Brescovit A.D."/>
            <person name="Santos A.J."/>
        </authorList>
    </citation>
    <scope>NUCLEOTIDE SEQUENCE</scope>
    <source>
        <tissue evidence="1">Shoot tissue taken approximately 20 cm above the soil surface</tissue>
    </source>
</reference>
<organism evidence="1">
    <name type="scientific">Arundo donax</name>
    <name type="common">Giant reed</name>
    <name type="synonym">Donax arundinaceus</name>
    <dbReference type="NCBI Taxonomy" id="35708"/>
    <lineage>
        <taxon>Eukaryota</taxon>
        <taxon>Viridiplantae</taxon>
        <taxon>Streptophyta</taxon>
        <taxon>Embryophyta</taxon>
        <taxon>Tracheophyta</taxon>
        <taxon>Spermatophyta</taxon>
        <taxon>Magnoliopsida</taxon>
        <taxon>Liliopsida</taxon>
        <taxon>Poales</taxon>
        <taxon>Poaceae</taxon>
        <taxon>PACMAD clade</taxon>
        <taxon>Arundinoideae</taxon>
        <taxon>Arundineae</taxon>
        <taxon>Arundo</taxon>
    </lineage>
</organism>
<accession>A0A0A9HG73</accession>
<proteinExistence type="predicted"/>
<name>A0A0A9HG73_ARUDO</name>